<comment type="caution">
    <text evidence="1">The sequence shown here is derived from an EMBL/GenBank/DDBJ whole genome shotgun (WGS) entry which is preliminary data.</text>
</comment>
<protein>
    <recommendedName>
        <fullName evidence="3">Integrase</fullName>
    </recommendedName>
</protein>
<evidence type="ECO:0000313" key="2">
    <source>
        <dbReference type="Proteomes" id="UP000658390"/>
    </source>
</evidence>
<proteinExistence type="predicted"/>
<dbReference type="AlphaFoldDB" id="A0A8I1FVX0"/>
<dbReference type="EMBL" id="JAEKCZ010000048">
    <property type="protein sequence ID" value="MBJ2260059.1"/>
    <property type="molecule type" value="Genomic_DNA"/>
</dbReference>
<dbReference type="RefSeq" id="WP_198823158.1">
    <property type="nucleotide sequence ID" value="NZ_JAEKCZ010000048.1"/>
</dbReference>
<reference evidence="1" key="1">
    <citation type="submission" date="2020-12" db="EMBL/GenBank/DDBJ databases">
        <title>Antibiotic resistance and phylogeny of Pseudomonas spp. isolated over three decades from chicken meat in the Norwegian food chain.</title>
        <authorList>
            <person name="Moen B."/>
        </authorList>
    </citation>
    <scope>NUCLEOTIDE SEQUENCE</scope>
    <source>
        <strain evidence="1">MF6762</strain>
    </source>
</reference>
<evidence type="ECO:0000313" key="1">
    <source>
        <dbReference type="EMBL" id="MBJ2260059.1"/>
    </source>
</evidence>
<sequence>MRIAEVSEELKPDNIIISGLGSRGIDYFADEWVFIYRIERSVADKPVVFSWPLLLKGFLQSNAHVNGFPDVLKKIAACFLLGLGGISYAPSTSKTQIIWVRNFLLHLNAEGHYRLSTITARQIQSAFNRYHKNGMSGELNTAATVKQRMGIVSKIYRLGRYIDDGLIEDPFPEKYRKRISVGLKLSLKWEAPPEPVCLMLLRESISFVELMAEDIIRIFIKYTVGVDAALGGTSYVKKKVSIAARKFISDESFSNSEAANKFIIGLNATKPQDIAFLLRHLLSACFVIISYTSGARVSEVRRAGMGSIKRVEHIEGREYPYYFAPRSKKRFDAYQNASNGGEDDDHPWILSPAAEGAFKILERVSEPARLKSGHNNLWLVTTGNALWPFRPTKGYVVVSGSTINKRLNDFGIFIGLESKTGWSGKLHSHMGRKHFARFVAKRDRTALGDLAVQYSHTSAFSVDISYASPDSEFRRLVREELNVEMESIASELAGLSPDDIYLSPGAKIGGRSVGKFVGQFRTSKEVKILLARGTTLVPCQWGVCMYRQETSACKGSRLEPNPAVKSPVVCKGCANFFATPKHYLWWENYKQDSVRLLRQSNISLQAKLILESRLAEAEEVLSDIGRAAGE</sequence>
<gene>
    <name evidence="1" type="ORF">JFT45_26575</name>
</gene>
<name>A0A8I1FVX0_9PSED</name>
<accession>A0A8I1FVX0</accession>
<evidence type="ECO:0008006" key="3">
    <source>
        <dbReference type="Google" id="ProtNLM"/>
    </source>
</evidence>
<organism evidence="1 2">
    <name type="scientific">Pseudomonas psychrophila</name>
    <dbReference type="NCBI Taxonomy" id="122355"/>
    <lineage>
        <taxon>Bacteria</taxon>
        <taxon>Pseudomonadati</taxon>
        <taxon>Pseudomonadota</taxon>
        <taxon>Gammaproteobacteria</taxon>
        <taxon>Pseudomonadales</taxon>
        <taxon>Pseudomonadaceae</taxon>
        <taxon>Pseudomonas</taxon>
    </lineage>
</organism>
<dbReference type="Proteomes" id="UP000658390">
    <property type="component" value="Unassembled WGS sequence"/>
</dbReference>